<dbReference type="AlphaFoldDB" id="A0A382PT81"/>
<protein>
    <submittedName>
        <fullName evidence="1">Uncharacterized protein</fullName>
    </submittedName>
</protein>
<sequence>MNQELDEAPAVIKRILEHLKDKAETTALTVLAKSRAPPDGLFDQGLGSMPTVIKALLMKERPLVPPPRL</sequence>
<proteinExistence type="predicted"/>
<evidence type="ECO:0000313" key="1">
    <source>
        <dbReference type="EMBL" id="SVC75885.1"/>
    </source>
</evidence>
<dbReference type="EMBL" id="UINC01109216">
    <property type="protein sequence ID" value="SVC75885.1"/>
    <property type="molecule type" value="Genomic_DNA"/>
</dbReference>
<feature type="non-terminal residue" evidence="1">
    <location>
        <position position="69"/>
    </location>
</feature>
<gene>
    <name evidence="1" type="ORF">METZ01_LOCUS328739</name>
</gene>
<accession>A0A382PT81</accession>
<organism evidence="1">
    <name type="scientific">marine metagenome</name>
    <dbReference type="NCBI Taxonomy" id="408172"/>
    <lineage>
        <taxon>unclassified sequences</taxon>
        <taxon>metagenomes</taxon>
        <taxon>ecological metagenomes</taxon>
    </lineage>
</organism>
<name>A0A382PT81_9ZZZZ</name>
<reference evidence="1" key="1">
    <citation type="submission" date="2018-05" db="EMBL/GenBank/DDBJ databases">
        <authorList>
            <person name="Lanie J.A."/>
            <person name="Ng W.-L."/>
            <person name="Kazmierczak K.M."/>
            <person name="Andrzejewski T.M."/>
            <person name="Davidsen T.M."/>
            <person name="Wayne K.J."/>
            <person name="Tettelin H."/>
            <person name="Glass J.I."/>
            <person name="Rusch D."/>
            <person name="Podicherti R."/>
            <person name="Tsui H.-C.T."/>
            <person name="Winkler M.E."/>
        </authorList>
    </citation>
    <scope>NUCLEOTIDE SEQUENCE</scope>
</reference>